<dbReference type="InterPro" id="IPR036056">
    <property type="entry name" value="Fibrinogen-like_C"/>
</dbReference>
<dbReference type="PANTHER" id="PTHR19143">
    <property type="entry name" value="FIBRINOGEN/TENASCIN/ANGIOPOEITIN"/>
    <property type="match status" value="1"/>
</dbReference>
<dbReference type="InterPro" id="IPR036609">
    <property type="entry name" value="LCCL_sf"/>
</dbReference>
<dbReference type="PROSITE" id="PS51406">
    <property type="entry name" value="FIBRINOGEN_C_2"/>
    <property type="match status" value="1"/>
</dbReference>
<dbReference type="InterPro" id="IPR014716">
    <property type="entry name" value="Fibrinogen_a/b/g_C_1"/>
</dbReference>
<dbReference type="EMBL" id="LR785144">
    <property type="protein sequence ID" value="CAB3245545.1"/>
    <property type="molecule type" value="mRNA"/>
</dbReference>
<evidence type="ECO:0000256" key="2">
    <source>
        <dbReference type="ARBA" id="ARBA00022737"/>
    </source>
</evidence>
<feature type="chain" id="PRO_5026210535" evidence="6">
    <location>
        <begin position="24"/>
        <end position="422"/>
    </location>
</feature>
<comment type="caution">
    <text evidence="5">Lacks conserved residue(s) required for the propagation of feature annotation.</text>
</comment>
<dbReference type="Gene3D" id="2.170.130.20">
    <property type="entry name" value="LCCL-like domain"/>
    <property type="match status" value="2"/>
</dbReference>
<keyword evidence="4" id="KW-0325">Glycoprotein</keyword>
<dbReference type="InterPro" id="IPR000152">
    <property type="entry name" value="EGF-type_Asp/Asn_hydroxyl_site"/>
</dbReference>
<keyword evidence="6" id="KW-0732">Signal</keyword>
<evidence type="ECO:0000256" key="3">
    <source>
        <dbReference type="ARBA" id="ARBA00023157"/>
    </source>
</evidence>
<evidence type="ECO:0000259" key="9">
    <source>
        <dbReference type="PROSITE" id="PS51406"/>
    </source>
</evidence>
<dbReference type="SMART" id="SM00179">
    <property type="entry name" value="EGF_CA"/>
    <property type="match status" value="1"/>
</dbReference>
<dbReference type="InterPro" id="IPR001881">
    <property type="entry name" value="EGF-like_Ca-bd_dom"/>
</dbReference>
<gene>
    <name evidence="10" type="primary">Fcn2-005</name>
</gene>
<dbReference type="Gene3D" id="3.90.215.10">
    <property type="entry name" value="Gamma Fibrinogen, chain A, domain 1"/>
    <property type="match status" value="1"/>
</dbReference>
<dbReference type="GO" id="GO:0005509">
    <property type="term" value="F:calcium ion binding"/>
    <property type="evidence" value="ECO:0007669"/>
    <property type="project" value="InterPro"/>
</dbReference>
<evidence type="ECO:0000313" key="10">
    <source>
        <dbReference type="EMBL" id="CAB3245545.1"/>
    </source>
</evidence>
<proteinExistence type="evidence at transcript level"/>
<dbReference type="InterPro" id="IPR002181">
    <property type="entry name" value="Fibrinogen_a/b/g_C_dom"/>
</dbReference>
<feature type="signal peptide" evidence="6">
    <location>
        <begin position="1"/>
        <end position="23"/>
    </location>
</feature>
<keyword evidence="3 5" id="KW-1015">Disulfide bond</keyword>
<dbReference type="SUPFAM" id="SSF56496">
    <property type="entry name" value="Fibrinogen C-terminal domain-like"/>
    <property type="match status" value="1"/>
</dbReference>
<dbReference type="SMART" id="SM00186">
    <property type="entry name" value="FBG"/>
    <property type="match status" value="1"/>
</dbReference>
<dbReference type="PROSITE" id="PS00010">
    <property type="entry name" value="ASX_HYDROXYL"/>
    <property type="match status" value="1"/>
</dbReference>
<sequence length="422" mass="46588">MNLMKASALKLIFVSGFLKTLRGQSVTCKTQFSDLKHSITSVICPANCWKENPSLCGNGVYTSGPICLAAMHDQQIDNSGGLVQVFRNPGLGAHLNGKQRNGVQTQTCSAGKYSYTFSMTCITTGVCELPITNVYCPPKCTGASYTYTSGKYFTNSSVCAAAKKRGTISDAGGKVVIYAMKAKAYNGTNTTNTDWFSFDDFDVCTYVNPCANKGTCVDLLADYGCLCPEKYTGRNCETESPCFSGSKESPLAEKLKSLCLQGWTTVQTRFDGSVSFRRPWEDYKTGFGNPSGEFWLGLDKIHAMTQSKSCRVRFDLTNPGGTEKFAEYNFFQIGSESDNYRLSISGYMTSSTLVDRMDFLNGIQFSTYDRDNDIWHKSCAVEEGGGGGWWYKDCTHINLNRIPQTRWDTLYLDVVAMSINCD</sequence>
<dbReference type="AlphaFoldDB" id="A0A6F9DDD3"/>
<dbReference type="Pfam" id="PF03815">
    <property type="entry name" value="LCCL"/>
    <property type="match status" value="2"/>
</dbReference>
<dbReference type="Pfam" id="PF00147">
    <property type="entry name" value="Fibrinogen_C"/>
    <property type="match status" value="1"/>
</dbReference>
<dbReference type="Gene3D" id="4.10.530.10">
    <property type="entry name" value="Gamma-fibrinogen Carboxyl Terminal Fragment, domain 2"/>
    <property type="match status" value="1"/>
</dbReference>
<dbReference type="SUPFAM" id="SSF57196">
    <property type="entry name" value="EGF/Laminin"/>
    <property type="match status" value="1"/>
</dbReference>
<dbReference type="PROSITE" id="PS50820">
    <property type="entry name" value="LCCL"/>
    <property type="match status" value="1"/>
</dbReference>
<evidence type="ECO:0000256" key="4">
    <source>
        <dbReference type="ARBA" id="ARBA00023180"/>
    </source>
</evidence>
<reference evidence="10" key="1">
    <citation type="submission" date="2020-04" db="EMBL/GenBank/DDBJ databases">
        <authorList>
            <person name="Neveu A P."/>
        </authorList>
    </citation>
    <scope>NUCLEOTIDE SEQUENCE</scope>
    <source>
        <tissue evidence="10">Whole embryo</tissue>
    </source>
</reference>
<feature type="domain" description="EGF-like" evidence="7">
    <location>
        <begin position="200"/>
        <end position="237"/>
    </location>
</feature>
<dbReference type="FunFam" id="2.10.25.10:FF:000143">
    <property type="entry name" value="Protein crumbs 1"/>
    <property type="match status" value="1"/>
</dbReference>
<dbReference type="PROSITE" id="PS50026">
    <property type="entry name" value="EGF_3"/>
    <property type="match status" value="1"/>
</dbReference>
<evidence type="ECO:0000256" key="1">
    <source>
        <dbReference type="ARBA" id="ARBA00022536"/>
    </source>
</evidence>
<protein>
    <submittedName>
        <fullName evidence="10">Ficolin-2-like</fullName>
    </submittedName>
</protein>
<dbReference type="SUPFAM" id="SSF69848">
    <property type="entry name" value="LCCL domain"/>
    <property type="match status" value="2"/>
</dbReference>
<dbReference type="CDD" id="cd00054">
    <property type="entry name" value="EGF_CA"/>
    <property type="match status" value="1"/>
</dbReference>
<dbReference type="GO" id="GO:0005615">
    <property type="term" value="C:extracellular space"/>
    <property type="evidence" value="ECO:0007669"/>
    <property type="project" value="TreeGrafter"/>
</dbReference>
<keyword evidence="2" id="KW-0677">Repeat</keyword>
<evidence type="ECO:0000256" key="5">
    <source>
        <dbReference type="PROSITE-ProRule" id="PRU00076"/>
    </source>
</evidence>
<dbReference type="Gene3D" id="2.10.25.10">
    <property type="entry name" value="Laminin"/>
    <property type="match status" value="1"/>
</dbReference>
<feature type="domain" description="Fibrinogen C-terminal" evidence="9">
    <location>
        <begin position="227"/>
        <end position="400"/>
    </location>
</feature>
<dbReference type="InterPro" id="IPR000742">
    <property type="entry name" value="EGF"/>
</dbReference>
<dbReference type="InterPro" id="IPR050373">
    <property type="entry name" value="Fibrinogen_C-term_domain"/>
</dbReference>
<feature type="disulfide bond" evidence="5">
    <location>
        <begin position="227"/>
        <end position="236"/>
    </location>
</feature>
<dbReference type="SMART" id="SM00603">
    <property type="entry name" value="LCCL"/>
    <property type="match status" value="1"/>
</dbReference>
<accession>A0A6F9DDD3</accession>
<feature type="domain" description="LCCL" evidence="8">
    <location>
        <begin position="22"/>
        <end position="91"/>
    </location>
</feature>
<dbReference type="PROSITE" id="PS00022">
    <property type="entry name" value="EGF_1"/>
    <property type="match status" value="1"/>
</dbReference>
<keyword evidence="1 5" id="KW-0245">EGF-like domain</keyword>
<name>A0A6F9DDD3_9ASCI</name>
<evidence type="ECO:0000259" key="8">
    <source>
        <dbReference type="PROSITE" id="PS50820"/>
    </source>
</evidence>
<dbReference type="InterPro" id="IPR004043">
    <property type="entry name" value="LCCL"/>
</dbReference>
<evidence type="ECO:0000256" key="6">
    <source>
        <dbReference type="SAM" id="SignalP"/>
    </source>
</evidence>
<organism evidence="10">
    <name type="scientific">Phallusia mammillata</name>
    <dbReference type="NCBI Taxonomy" id="59560"/>
    <lineage>
        <taxon>Eukaryota</taxon>
        <taxon>Metazoa</taxon>
        <taxon>Chordata</taxon>
        <taxon>Tunicata</taxon>
        <taxon>Ascidiacea</taxon>
        <taxon>Phlebobranchia</taxon>
        <taxon>Ascidiidae</taxon>
        <taxon>Phallusia</taxon>
    </lineage>
</organism>
<evidence type="ECO:0000259" key="7">
    <source>
        <dbReference type="PROSITE" id="PS50026"/>
    </source>
</evidence>